<feature type="transmembrane region" description="Helical" evidence="1">
    <location>
        <begin position="190"/>
        <end position="215"/>
    </location>
</feature>
<sequence>MASNQGMTPASNMQKHGHGGKFTAQEMRTHEGLLIAFNTILVAGLLLNLIILSVACLSRKVQRTATWMLFIVSWIVLCLSYLALAGQQMGQNSMPAFGFCLAQAALMYAAPPLTAYATLIFMIQVYLSLRCYVYGEKPKEKYITGLLAIPPIIHAAIVIEVVILGLRDRNQVKRHMTGMFCSLNKTMTPIYVTLALVTVAVIGVIGLEITTALFLRRNWSAFMSMNKKEKEASFFGPGIVIRMALFSIVPIFVLIIELIIIPLHSNKMGMSVSLIMYAIVPLLAALAFGTQGDIIGALMFWKKDPISVVTRGDKEKDIA</sequence>
<feature type="transmembrane region" description="Helical" evidence="1">
    <location>
        <begin position="275"/>
        <end position="301"/>
    </location>
</feature>
<comment type="caution">
    <text evidence="2">The sequence shown here is derived from an EMBL/GenBank/DDBJ whole genome shotgun (WGS) entry which is preliminary data.</text>
</comment>
<keyword evidence="1" id="KW-1133">Transmembrane helix</keyword>
<keyword evidence="1" id="KW-0812">Transmembrane</keyword>
<keyword evidence="3" id="KW-1185">Reference proteome</keyword>
<feature type="transmembrane region" description="Helical" evidence="1">
    <location>
        <begin position="33"/>
        <end position="57"/>
    </location>
</feature>
<feature type="transmembrane region" description="Helical" evidence="1">
    <location>
        <begin position="142"/>
        <end position="166"/>
    </location>
</feature>
<evidence type="ECO:0008006" key="4">
    <source>
        <dbReference type="Google" id="ProtNLM"/>
    </source>
</evidence>
<evidence type="ECO:0000313" key="2">
    <source>
        <dbReference type="EMBL" id="KAL0945465.1"/>
    </source>
</evidence>
<gene>
    <name evidence="2" type="ORF">HGRIS_000954</name>
</gene>
<dbReference type="Proteomes" id="UP001556367">
    <property type="component" value="Unassembled WGS sequence"/>
</dbReference>
<feature type="transmembrane region" description="Helical" evidence="1">
    <location>
        <begin position="235"/>
        <end position="263"/>
    </location>
</feature>
<organism evidence="2 3">
    <name type="scientific">Hohenbuehelia grisea</name>
    <dbReference type="NCBI Taxonomy" id="104357"/>
    <lineage>
        <taxon>Eukaryota</taxon>
        <taxon>Fungi</taxon>
        <taxon>Dikarya</taxon>
        <taxon>Basidiomycota</taxon>
        <taxon>Agaricomycotina</taxon>
        <taxon>Agaricomycetes</taxon>
        <taxon>Agaricomycetidae</taxon>
        <taxon>Agaricales</taxon>
        <taxon>Pleurotineae</taxon>
        <taxon>Pleurotaceae</taxon>
        <taxon>Hohenbuehelia</taxon>
    </lineage>
</organism>
<evidence type="ECO:0000313" key="3">
    <source>
        <dbReference type="Proteomes" id="UP001556367"/>
    </source>
</evidence>
<feature type="transmembrane region" description="Helical" evidence="1">
    <location>
        <begin position="64"/>
        <end position="84"/>
    </location>
</feature>
<proteinExistence type="predicted"/>
<accession>A0ABR3IQA3</accession>
<feature type="transmembrane region" description="Helical" evidence="1">
    <location>
        <begin position="96"/>
        <end position="121"/>
    </location>
</feature>
<protein>
    <recommendedName>
        <fullName evidence="4">G-protein coupled receptors family 1 profile domain-containing protein</fullName>
    </recommendedName>
</protein>
<dbReference type="EMBL" id="JASNQZ010000018">
    <property type="protein sequence ID" value="KAL0945465.1"/>
    <property type="molecule type" value="Genomic_DNA"/>
</dbReference>
<keyword evidence="1" id="KW-0472">Membrane</keyword>
<evidence type="ECO:0000256" key="1">
    <source>
        <dbReference type="SAM" id="Phobius"/>
    </source>
</evidence>
<name>A0ABR3IQA3_9AGAR</name>
<reference evidence="3" key="1">
    <citation type="submission" date="2024-06" db="EMBL/GenBank/DDBJ databases">
        <title>Multi-omics analyses provide insights into the biosynthesis of the anticancer antibiotic pleurotin in Hohenbuehelia grisea.</title>
        <authorList>
            <person name="Weaver J.A."/>
            <person name="Alberti F."/>
        </authorList>
    </citation>
    <scope>NUCLEOTIDE SEQUENCE [LARGE SCALE GENOMIC DNA]</scope>
    <source>
        <strain evidence="3">T-177</strain>
    </source>
</reference>